<evidence type="ECO:0000313" key="1">
    <source>
        <dbReference type="EMBL" id="KAK0616124.1"/>
    </source>
</evidence>
<name>A0AA39WIR9_9PEZI</name>
<proteinExistence type="predicted"/>
<gene>
    <name evidence="1" type="ORF">B0T17DRAFT_510664</name>
</gene>
<evidence type="ECO:0000313" key="2">
    <source>
        <dbReference type="Proteomes" id="UP001174934"/>
    </source>
</evidence>
<dbReference type="EMBL" id="JAULSR010000006">
    <property type="protein sequence ID" value="KAK0616124.1"/>
    <property type="molecule type" value="Genomic_DNA"/>
</dbReference>
<dbReference type="AlphaFoldDB" id="A0AA39WIR9"/>
<keyword evidence="2" id="KW-1185">Reference proteome</keyword>
<dbReference type="Proteomes" id="UP001174934">
    <property type="component" value="Unassembled WGS sequence"/>
</dbReference>
<comment type="caution">
    <text evidence="1">The sequence shown here is derived from an EMBL/GenBank/DDBJ whole genome shotgun (WGS) entry which is preliminary data.</text>
</comment>
<reference evidence="1" key="1">
    <citation type="submission" date="2023-06" db="EMBL/GenBank/DDBJ databases">
        <title>Genome-scale phylogeny and comparative genomics of the fungal order Sordariales.</title>
        <authorList>
            <consortium name="Lawrence Berkeley National Laboratory"/>
            <person name="Hensen N."/>
            <person name="Bonometti L."/>
            <person name="Westerberg I."/>
            <person name="Brannstrom I.O."/>
            <person name="Guillou S."/>
            <person name="Cros-Aarteil S."/>
            <person name="Calhoun S."/>
            <person name="Haridas S."/>
            <person name="Kuo A."/>
            <person name="Mondo S."/>
            <person name="Pangilinan J."/>
            <person name="Riley R."/>
            <person name="LaButti K."/>
            <person name="Andreopoulos B."/>
            <person name="Lipzen A."/>
            <person name="Chen C."/>
            <person name="Yanf M."/>
            <person name="Daum C."/>
            <person name="Ng V."/>
            <person name="Clum A."/>
            <person name="Steindorff A."/>
            <person name="Ohm R."/>
            <person name="Martin F."/>
            <person name="Silar P."/>
            <person name="Natvig D."/>
            <person name="Lalanne C."/>
            <person name="Gautier V."/>
            <person name="Ament-velasquez S.L."/>
            <person name="Kruys A."/>
            <person name="Hutchinson M.I."/>
            <person name="Powell A.J."/>
            <person name="Barry K."/>
            <person name="Miller A.N."/>
            <person name="Grigoriev I.V."/>
            <person name="Debuchy R."/>
            <person name="Gladieux P."/>
            <person name="Thoren M.H."/>
            <person name="Johannesson H."/>
        </authorList>
    </citation>
    <scope>NUCLEOTIDE SEQUENCE</scope>
    <source>
        <strain evidence="1">SMH3391-2</strain>
    </source>
</reference>
<sequence>MLWSLKGDSAFLRIMFRCGDGLYCEYLMQNGKPSVPNASRDTLPDKHIGTYPHAMNERQFRTSIEVCRVRGQLNLESAAGEGQAGGAMRTGGRMREVAVAMGRTSRPGRCSICVYRGGGKGYGSWWGVRGAEGERDPRAAGAVCLFDVRD</sequence>
<organism evidence="1 2">
    <name type="scientific">Bombardia bombarda</name>
    <dbReference type="NCBI Taxonomy" id="252184"/>
    <lineage>
        <taxon>Eukaryota</taxon>
        <taxon>Fungi</taxon>
        <taxon>Dikarya</taxon>
        <taxon>Ascomycota</taxon>
        <taxon>Pezizomycotina</taxon>
        <taxon>Sordariomycetes</taxon>
        <taxon>Sordariomycetidae</taxon>
        <taxon>Sordariales</taxon>
        <taxon>Lasiosphaeriaceae</taxon>
        <taxon>Bombardia</taxon>
    </lineage>
</organism>
<accession>A0AA39WIR9</accession>
<protein>
    <submittedName>
        <fullName evidence="1">Uncharacterized protein</fullName>
    </submittedName>
</protein>